<dbReference type="InterPro" id="IPR002885">
    <property type="entry name" value="PPR_rpt"/>
</dbReference>
<dbReference type="GO" id="GO:0008270">
    <property type="term" value="F:zinc ion binding"/>
    <property type="evidence" value="ECO:0007669"/>
    <property type="project" value="InterPro"/>
</dbReference>
<dbReference type="Gene3D" id="1.25.40.10">
    <property type="entry name" value="Tetratricopeptide repeat domain"/>
    <property type="match status" value="1"/>
</dbReference>
<feature type="compositionally biased region" description="Pro residues" evidence="4">
    <location>
        <begin position="110"/>
        <end position="124"/>
    </location>
</feature>
<keyword evidence="7" id="KW-1185">Reference proteome</keyword>
<dbReference type="InterPro" id="IPR011990">
    <property type="entry name" value="TPR-like_helical_dom_sf"/>
</dbReference>
<feature type="domain" description="DYW" evidence="5">
    <location>
        <begin position="399"/>
        <end position="490"/>
    </location>
</feature>
<dbReference type="InterPro" id="IPR032867">
    <property type="entry name" value="DYW_dom"/>
</dbReference>
<reference evidence="6 7" key="1">
    <citation type="journal article" date="2022" name="Cell">
        <title>Repeat-based holocentromeres influence genome architecture and karyotype evolution.</title>
        <authorList>
            <person name="Hofstatter P.G."/>
            <person name="Thangavel G."/>
            <person name="Lux T."/>
            <person name="Neumann P."/>
            <person name="Vondrak T."/>
            <person name="Novak P."/>
            <person name="Zhang M."/>
            <person name="Costa L."/>
            <person name="Castellani M."/>
            <person name="Scott A."/>
            <person name="Toegelov H."/>
            <person name="Fuchs J."/>
            <person name="Mata-Sucre Y."/>
            <person name="Dias Y."/>
            <person name="Vanzela A.L.L."/>
            <person name="Huettel B."/>
            <person name="Almeida C.C.S."/>
            <person name="Simkova H."/>
            <person name="Souza G."/>
            <person name="Pedrosa-Harand A."/>
            <person name="Macas J."/>
            <person name="Mayer K.F.X."/>
            <person name="Houben A."/>
            <person name="Marques A."/>
        </authorList>
    </citation>
    <scope>NUCLEOTIDE SEQUENCE [LARGE SCALE GENOMIC DNA]</scope>
    <source>
        <strain evidence="6">RhyTen1mFocal</strain>
    </source>
</reference>
<gene>
    <name evidence="6" type="ORF">LUZ61_005531</name>
</gene>
<dbReference type="EMBL" id="JAMRDG010000001">
    <property type="protein sequence ID" value="KAJ3701826.1"/>
    <property type="molecule type" value="Genomic_DNA"/>
</dbReference>
<feature type="repeat" description="PPR" evidence="3">
    <location>
        <begin position="217"/>
        <end position="251"/>
    </location>
</feature>
<evidence type="ECO:0000313" key="7">
    <source>
        <dbReference type="Proteomes" id="UP001210211"/>
    </source>
</evidence>
<dbReference type="FunFam" id="1.25.40.10:FF:000031">
    <property type="entry name" value="Pentatricopeptide repeat-containing protein mitochondrial"/>
    <property type="match status" value="1"/>
</dbReference>
<evidence type="ECO:0000259" key="5">
    <source>
        <dbReference type="Pfam" id="PF14432"/>
    </source>
</evidence>
<protein>
    <recommendedName>
        <fullName evidence="5">DYW domain-containing protein</fullName>
    </recommendedName>
</protein>
<organism evidence="6 7">
    <name type="scientific">Rhynchospora tenuis</name>
    <dbReference type="NCBI Taxonomy" id="198213"/>
    <lineage>
        <taxon>Eukaryota</taxon>
        <taxon>Viridiplantae</taxon>
        <taxon>Streptophyta</taxon>
        <taxon>Embryophyta</taxon>
        <taxon>Tracheophyta</taxon>
        <taxon>Spermatophyta</taxon>
        <taxon>Magnoliopsida</taxon>
        <taxon>Liliopsida</taxon>
        <taxon>Poales</taxon>
        <taxon>Cyperaceae</taxon>
        <taxon>Cyperoideae</taxon>
        <taxon>Rhynchosporeae</taxon>
        <taxon>Rhynchospora</taxon>
    </lineage>
</organism>
<evidence type="ECO:0000256" key="2">
    <source>
        <dbReference type="ARBA" id="ARBA00022946"/>
    </source>
</evidence>
<dbReference type="GO" id="GO:0003723">
    <property type="term" value="F:RNA binding"/>
    <property type="evidence" value="ECO:0007669"/>
    <property type="project" value="InterPro"/>
</dbReference>
<feature type="compositionally biased region" description="Polar residues" evidence="4">
    <location>
        <begin position="47"/>
        <end position="69"/>
    </location>
</feature>
<dbReference type="Pfam" id="PF14432">
    <property type="entry name" value="DYW_deaminase"/>
    <property type="match status" value="1"/>
</dbReference>
<dbReference type="Proteomes" id="UP001210211">
    <property type="component" value="Unassembled WGS sequence"/>
</dbReference>
<dbReference type="GO" id="GO:0009451">
    <property type="term" value="P:RNA modification"/>
    <property type="evidence" value="ECO:0007669"/>
    <property type="project" value="InterPro"/>
</dbReference>
<dbReference type="PANTHER" id="PTHR47926:SF353">
    <property type="entry name" value="DYW DOMAIN-CONTAINING PROTEIN"/>
    <property type="match status" value="1"/>
</dbReference>
<dbReference type="Pfam" id="PF13041">
    <property type="entry name" value="PPR_2"/>
    <property type="match status" value="1"/>
</dbReference>
<accession>A0AAD5ZPX8</accession>
<comment type="caution">
    <text evidence="6">The sequence shown here is derived from an EMBL/GenBank/DDBJ whole genome shotgun (WGS) entry which is preliminary data.</text>
</comment>
<evidence type="ECO:0000256" key="4">
    <source>
        <dbReference type="SAM" id="MobiDB-lite"/>
    </source>
</evidence>
<dbReference type="PROSITE" id="PS51375">
    <property type="entry name" value="PPR"/>
    <property type="match status" value="1"/>
</dbReference>
<keyword evidence="1" id="KW-0677">Repeat</keyword>
<proteinExistence type="predicted"/>
<keyword evidence="2" id="KW-0809">Transit peptide</keyword>
<name>A0AAD5ZPX8_9POAL</name>
<evidence type="ECO:0000313" key="6">
    <source>
        <dbReference type="EMBL" id="KAJ3701826.1"/>
    </source>
</evidence>
<evidence type="ECO:0000256" key="1">
    <source>
        <dbReference type="ARBA" id="ARBA00022737"/>
    </source>
</evidence>
<evidence type="ECO:0000256" key="3">
    <source>
        <dbReference type="PROSITE-ProRule" id="PRU00708"/>
    </source>
</evidence>
<feature type="compositionally biased region" description="Polar residues" evidence="4">
    <location>
        <begin position="82"/>
        <end position="95"/>
    </location>
</feature>
<dbReference type="PANTHER" id="PTHR47926">
    <property type="entry name" value="PENTATRICOPEPTIDE REPEAT-CONTAINING PROTEIN"/>
    <property type="match status" value="1"/>
</dbReference>
<dbReference type="InterPro" id="IPR046960">
    <property type="entry name" value="PPR_At4g14850-like_plant"/>
</dbReference>
<dbReference type="NCBIfam" id="TIGR00756">
    <property type="entry name" value="PPR"/>
    <property type="match status" value="1"/>
</dbReference>
<feature type="region of interest" description="Disordered" evidence="4">
    <location>
        <begin position="47"/>
        <end position="127"/>
    </location>
</feature>
<sequence>MAFSSLSSLHRANSMLSFLSLSNFKLRRVQTLKLPSLRLLSSSVSSYHNTFHPSSPSDQWSPPRANQRSPPHKNQWAPPPTNQRSLPHTNQWSPAPTNPWAPPQFQHQSPLPPPTPATPPPPSPTDLAALAQSGKIKEAIELLGQGVCAPDPHTFFSLVSFCSDPKLLDDLKKVHDYFLRSPFRGDLDINNKLLEMYGKCGAMTDARRTFDHMPDRDMESWHIMIHCYATNGQGDEGLQFYEQLRKAGVTPNPQTFVLVLSACATAEAVEEGFIHFESMSKDYGITPGIEHYVGIVELLGKSGHLNEAVEYIENIPFEPTIEIWEALRNMAHAQGDIDMEDWVDDILVSLDPSKADQKKIRAPPPKRRLGINMLDGRNKLGEYRLPPKIEKKVVKEQVYVPDTRYVLHDIDQEAKEQALMYHSERLAIAYGLISTPARTPLRIIKNLRICGDCHNAIKIMSRIVGRELIVRDNKRFHHFKDGKCSCNDYW</sequence>
<dbReference type="AlphaFoldDB" id="A0AAD5ZPX8"/>